<dbReference type="Gene3D" id="2.40.30.30">
    <property type="entry name" value="Riboflavin kinase-like"/>
    <property type="match status" value="1"/>
</dbReference>
<dbReference type="InterPro" id="IPR023465">
    <property type="entry name" value="Riboflavin_kinase_dom_sf"/>
</dbReference>
<name>A0ABV5LVJ7_9ACTN</name>
<gene>
    <name evidence="16" type="ORF">ACFFVI_13940</name>
</gene>
<keyword evidence="6 14" id="KW-0548">Nucleotidyltransferase</keyword>
<dbReference type="NCBIfam" id="NF004160">
    <property type="entry name" value="PRK05627.1-3"/>
    <property type="match status" value="1"/>
</dbReference>
<sequence>MQRWQGLKAVGDHAGPSVVTIGNFDGVHRGHAAVLQQVVAAARERDCAAIAVTFDPHPLQVLFPDRAPVVIAGLEHRLDLMDQQGLDATLVLEFTPELATWSPERFVREVFVETLRARAVVVGRDIRFGHRNAGDLQTLRDLGSALGFEVLVLDDQGEDDRSEAESGLPRFSSTAVREALATGDVRRAAEILGHPHRVVSTVVHGDHRGRELGYPTANLSTAAAEQAGHVPADGVYAGWLERLDERPGAEGGRRLAAAISVGTNPTFDGLERRVEAYCIDRTGLDLYGEQVAVEFVEMLRPTLRFDGIEALVEQMALDVQRCRELLGLPGAGTPGGA</sequence>
<dbReference type="SMART" id="SM00904">
    <property type="entry name" value="Flavokinase"/>
    <property type="match status" value="1"/>
</dbReference>
<dbReference type="InterPro" id="IPR015864">
    <property type="entry name" value="FAD_synthase"/>
</dbReference>
<evidence type="ECO:0000256" key="12">
    <source>
        <dbReference type="ARBA" id="ARBA00047880"/>
    </source>
</evidence>
<evidence type="ECO:0000256" key="5">
    <source>
        <dbReference type="ARBA" id="ARBA00022679"/>
    </source>
</evidence>
<evidence type="ECO:0000313" key="17">
    <source>
        <dbReference type="Proteomes" id="UP001589748"/>
    </source>
</evidence>
<evidence type="ECO:0000259" key="15">
    <source>
        <dbReference type="SMART" id="SM00904"/>
    </source>
</evidence>
<dbReference type="EC" id="2.7.1.26" evidence="14"/>
<feature type="domain" description="Riboflavin kinase" evidence="15">
    <location>
        <begin position="191"/>
        <end position="327"/>
    </location>
</feature>
<dbReference type="RefSeq" id="WP_380137464.1">
    <property type="nucleotide sequence ID" value="NZ_JBHLUI010000008.1"/>
</dbReference>
<dbReference type="GO" id="GO:0003919">
    <property type="term" value="F:FMN adenylyltransferase activity"/>
    <property type="evidence" value="ECO:0007669"/>
    <property type="project" value="UniProtKB-EC"/>
</dbReference>
<evidence type="ECO:0000256" key="1">
    <source>
        <dbReference type="ARBA" id="ARBA00004726"/>
    </source>
</evidence>
<evidence type="ECO:0000256" key="9">
    <source>
        <dbReference type="ARBA" id="ARBA00022827"/>
    </source>
</evidence>
<accession>A0ABV5LVJ7</accession>
<dbReference type="NCBIfam" id="TIGR00083">
    <property type="entry name" value="ribF"/>
    <property type="match status" value="1"/>
</dbReference>
<keyword evidence="17" id="KW-1185">Reference proteome</keyword>
<proteinExistence type="inferred from homology"/>
<dbReference type="EC" id="2.7.7.2" evidence="14"/>
<keyword evidence="8 14" id="KW-0418">Kinase</keyword>
<dbReference type="InterPro" id="IPR002606">
    <property type="entry name" value="Riboflavin_kinase_bac"/>
</dbReference>
<dbReference type="GO" id="GO:0008531">
    <property type="term" value="F:riboflavin kinase activity"/>
    <property type="evidence" value="ECO:0007669"/>
    <property type="project" value="UniProtKB-EC"/>
</dbReference>
<dbReference type="InterPro" id="IPR015865">
    <property type="entry name" value="Riboflavin_kinase_bac/euk"/>
</dbReference>
<keyword evidence="7 14" id="KW-0547">Nucleotide-binding</keyword>
<dbReference type="EMBL" id="JBHMDM010000007">
    <property type="protein sequence ID" value="MFB9378069.1"/>
    <property type="molecule type" value="Genomic_DNA"/>
</dbReference>
<dbReference type="Pfam" id="PF01687">
    <property type="entry name" value="Flavokinase"/>
    <property type="match status" value="1"/>
</dbReference>
<organism evidence="16 17">
    <name type="scientific">Kineococcus gynurae</name>
    <dbReference type="NCBI Taxonomy" id="452979"/>
    <lineage>
        <taxon>Bacteria</taxon>
        <taxon>Bacillati</taxon>
        <taxon>Actinomycetota</taxon>
        <taxon>Actinomycetes</taxon>
        <taxon>Kineosporiales</taxon>
        <taxon>Kineosporiaceae</taxon>
        <taxon>Kineococcus</taxon>
    </lineage>
</organism>
<keyword evidence="4 14" id="KW-0288">FMN</keyword>
<dbReference type="SUPFAM" id="SSF52374">
    <property type="entry name" value="Nucleotidylyl transferase"/>
    <property type="match status" value="1"/>
</dbReference>
<evidence type="ECO:0000256" key="3">
    <source>
        <dbReference type="ARBA" id="ARBA00022630"/>
    </source>
</evidence>
<evidence type="ECO:0000256" key="11">
    <source>
        <dbReference type="ARBA" id="ARBA00023268"/>
    </source>
</evidence>
<dbReference type="SUPFAM" id="SSF82114">
    <property type="entry name" value="Riboflavin kinase-like"/>
    <property type="match status" value="1"/>
</dbReference>
<evidence type="ECO:0000256" key="4">
    <source>
        <dbReference type="ARBA" id="ARBA00022643"/>
    </source>
</evidence>
<comment type="pathway">
    <text evidence="1 14">Cofactor biosynthesis; FAD biosynthesis; FAD from FMN: step 1/1.</text>
</comment>
<dbReference type="PANTHER" id="PTHR22749:SF6">
    <property type="entry name" value="RIBOFLAVIN KINASE"/>
    <property type="match status" value="1"/>
</dbReference>
<evidence type="ECO:0000256" key="13">
    <source>
        <dbReference type="ARBA" id="ARBA00049494"/>
    </source>
</evidence>
<comment type="similarity">
    <text evidence="14">Belongs to the ribF family.</text>
</comment>
<dbReference type="CDD" id="cd02064">
    <property type="entry name" value="FAD_synthetase_N"/>
    <property type="match status" value="1"/>
</dbReference>
<protein>
    <recommendedName>
        <fullName evidence="14">Riboflavin biosynthesis protein</fullName>
    </recommendedName>
    <domain>
        <recommendedName>
            <fullName evidence="14">Riboflavin kinase</fullName>
            <ecNumber evidence="14">2.7.1.26</ecNumber>
        </recommendedName>
        <alternativeName>
            <fullName evidence="14">Flavokinase</fullName>
        </alternativeName>
    </domain>
    <domain>
        <recommendedName>
            <fullName evidence="14">FMN adenylyltransferase</fullName>
            <ecNumber evidence="14">2.7.7.2</ecNumber>
        </recommendedName>
        <alternativeName>
            <fullName evidence="14">FAD pyrophosphorylase</fullName>
        </alternativeName>
        <alternativeName>
            <fullName evidence="14">FAD synthase</fullName>
        </alternativeName>
    </domain>
</protein>
<dbReference type="PANTHER" id="PTHR22749">
    <property type="entry name" value="RIBOFLAVIN KINASE/FMN ADENYLYLTRANSFERASE"/>
    <property type="match status" value="1"/>
</dbReference>
<keyword evidence="3 14" id="KW-0285">Flavoprotein</keyword>
<dbReference type="Gene3D" id="3.40.50.620">
    <property type="entry name" value="HUPs"/>
    <property type="match status" value="1"/>
</dbReference>
<evidence type="ECO:0000256" key="7">
    <source>
        <dbReference type="ARBA" id="ARBA00022741"/>
    </source>
</evidence>
<comment type="catalytic activity">
    <reaction evidence="12 14">
        <text>riboflavin + ATP = FMN + ADP + H(+)</text>
        <dbReference type="Rhea" id="RHEA:14357"/>
        <dbReference type="ChEBI" id="CHEBI:15378"/>
        <dbReference type="ChEBI" id="CHEBI:30616"/>
        <dbReference type="ChEBI" id="CHEBI:57986"/>
        <dbReference type="ChEBI" id="CHEBI:58210"/>
        <dbReference type="ChEBI" id="CHEBI:456216"/>
        <dbReference type="EC" id="2.7.1.26"/>
    </reaction>
</comment>
<keyword evidence="10 14" id="KW-0067">ATP-binding</keyword>
<comment type="catalytic activity">
    <reaction evidence="13 14">
        <text>FMN + ATP + H(+) = FAD + diphosphate</text>
        <dbReference type="Rhea" id="RHEA:17237"/>
        <dbReference type="ChEBI" id="CHEBI:15378"/>
        <dbReference type="ChEBI" id="CHEBI:30616"/>
        <dbReference type="ChEBI" id="CHEBI:33019"/>
        <dbReference type="ChEBI" id="CHEBI:57692"/>
        <dbReference type="ChEBI" id="CHEBI:58210"/>
        <dbReference type="EC" id="2.7.7.2"/>
    </reaction>
</comment>
<dbReference type="Pfam" id="PF06574">
    <property type="entry name" value="FAD_syn"/>
    <property type="match status" value="1"/>
</dbReference>
<evidence type="ECO:0000256" key="8">
    <source>
        <dbReference type="ARBA" id="ARBA00022777"/>
    </source>
</evidence>
<comment type="caution">
    <text evidence="16">The sequence shown here is derived from an EMBL/GenBank/DDBJ whole genome shotgun (WGS) entry which is preliminary data.</text>
</comment>
<keyword evidence="11" id="KW-0511">Multifunctional enzyme</keyword>
<evidence type="ECO:0000256" key="14">
    <source>
        <dbReference type="PIRNR" id="PIRNR004491"/>
    </source>
</evidence>
<dbReference type="PIRSF" id="PIRSF004491">
    <property type="entry name" value="FAD_Synth"/>
    <property type="match status" value="1"/>
</dbReference>
<reference evidence="16 17" key="1">
    <citation type="submission" date="2024-09" db="EMBL/GenBank/DDBJ databases">
        <authorList>
            <person name="Sun Q."/>
            <person name="Mori K."/>
        </authorList>
    </citation>
    <scope>NUCLEOTIDE SEQUENCE [LARGE SCALE GENOMIC DNA]</scope>
    <source>
        <strain evidence="16 17">TISTR 1856</strain>
    </source>
</reference>
<evidence type="ECO:0000256" key="2">
    <source>
        <dbReference type="ARBA" id="ARBA00005201"/>
    </source>
</evidence>
<evidence type="ECO:0000256" key="10">
    <source>
        <dbReference type="ARBA" id="ARBA00022840"/>
    </source>
</evidence>
<comment type="pathway">
    <text evidence="2 14">Cofactor biosynthesis; FMN biosynthesis; FMN from riboflavin (ATP route): step 1/1.</text>
</comment>
<keyword evidence="9 14" id="KW-0274">FAD</keyword>
<dbReference type="Proteomes" id="UP001589748">
    <property type="component" value="Unassembled WGS sequence"/>
</dbReference>
<keyword evidence="5 14" id="KW-0808">Transferase</keyword>
<dbReference type="InterPro" id="IPR014729">
    <property type="entry name" value="Rossmann-like_a/b/a_fold"/>
</dbReference>
<dbReference type="InterPro" id="IPR023468">
    <property type="entry name" value="Riboflavin_kinase"/>
</dbReference>
<evidence type="ECO:0000313" key="16">
    <source>
        <dbReference type="EMBL" id="MFB9378069.1"/>
    </source>
</evidence>
<evidence type="ECO:0000256" key="6">
    <source>
        <dbReference type="ARBA" id="ARBA00022695"/>
    </source>
</evidence>